<dbReference type="InterPro" id="IPR011989">
    <property type="entry name" value="ARM-like"/>
</dbReference>
<organism evidence="1 2">
    <name type="scientific">Amycolatopsis melonis</name>
    <dbReference type="NCBI Taxonomy" id="3156488"/>
    <lineage>
        <taxon>Bacteria</taxon>
        <taxon>Bacillati</taxon>
        <taxon>Actinomycetota</taxon>
        <taxon>Actinomycetes</taxon>
        <taxon>Pseudonocardiales</taxon>
        <taxon>Pseudonocardiaceae</taxon>
        <taxon>Amycolatopsis</taxon>
    </lineage>
</organism>
<dbReference type="InterPro" id="IPR016024">
    <property type="entry name" value="ARM-type_fold"/>
</dbReference>
<reference evidence="1 2" key="1">
    <citation type="submission" date="2024-05" db="EMBL/GenBank/DDBJ databases">
        <authorList>
            <person name="Zhao H."/>
            <person name="Xu Y."/>
            <person name="Lin S."/>
            <person name="Spain J.C."/>
            <person name="Zhou N.-Y."/>
        </authorList>
    </citation>
    <scope>NUCLEOTIDE SEQUENCE [LARGE SCALE GENOMIC DNA]</scope>
    <source>
        <strain evidence="1 2">NEAU-NG30</strain>
    </source>
</reference>
<proteinExistence type="predicted"/>
<name>A0ABV0LNH8_9PSEU</name>
<gene>
    <name evidence="1" type="ORF">ABJI51_30775</name>
</gene>
<evidence type="ECO:0000313" key="2">
    <source>
        <dbReference type="Proteomes" id="UP001440984"/>
    </source>
</evidence>
<dbReference type="EMBL" id="JBDZYD010000012">
    <property type="protein sequence ID" value="MEQ0563484.1"/>
    <property type="molecule type" value="Genomic_DNA"/>
</dbReference>
<evidence type="ECO:0000313" key="1">
    <source>
        <dbReference type="EMBL" id="MEQ0563484.1"/>
    </source>
</evidence>
<keyword evidence="2" id="KW-1185">Reference proteome</keyword>
<dbReference type="Proteomes" id="UP001440984">
    <property type="component" value="Unassembled WGS sequence"/>
</dbReference>
<sequence length="182" mass="19643">MESELDRLRHAGHPDFQLYTVEGDERLTGHVYVAAPDDPVVTLVRDLAAETWYLMVEGLDDGQVDRIAGELSERLPVRGTEELRQAAEAEDAKPRELVRLALGTNGPADPATIGILESRLRSPEPRMRAAAMEAASLTQWPELVGPLETAAATEAQPDLKQFAAGALAALRQALSRPGQDGA</sequence>
<dbReference type="SUPFAM" id="SSF48371">
    <property type="entry name" value="ARM repeat"/>
    <property type="match status" value="1"/>
</dbReference>
<evidence type="ECO:0008006" key="3">
    <source>
        <dbReference type="Google" id="ProtNLM"/>
    </source>
</evidence>
<protein>
    <recommendedName>
        <fullName evidence="3">HEAT repeat domain-containing protein</fullName>
    </recommendedName>
</protein>
<accession>A0ABV0LNH8</accession>
<dbReference type="Gene3D" id="1.25.10.10">
    <property type="entry name" value="Leucine-rich Repeat Variant"/>
    <property type="match status" value="1"/>
</dbReference>
<comment type="caution">
    <text evidence="1">The sequence shown here is derived from an EMBL/GenBank/DDBJ whole genome shotgun (WGS) entry which is preliminary data.</text>
</comment>